<protein>
    <submittedName>
        <fullName evidence="3 4">Probable transcriptional regulator SLK2</fullName>
    </submittedName>
</protein>
<proteinExistence type="predicted"/>
<dbReference type="RefSeq" id="XP_024934494.2">
    <property type="nucleotide sequence ID" value="XM_025078726.3"/>
</dbReference>
<keyword evidence="2" id="KW-1185">Reference proteome</keyword>
<feature type="region of interest" description="Disordered" evidence="1">
    <location>
        <begin position="594"/>
        <end position="617"/>
    </location>
</feature>
<sequence>MSLEAFLDSSHELAAHSMAPSGGFVQSSSSDNLLQKRGQFQAVIASLLDASSGNLSSSTPRTASSSVMDANFIFPKIPYSHRSSNTTIESNINVPTLSSSSLLNGSSIAQHTFNVPQNRSEMLKNKQVEDVFSVMTSQESQKHYNSLVIGVKQEPIDSTQRHKKPRLDIKEEALQNQYSIQQLLQSQNSMQLQRYTPQLQALFHNHMSWNQNHPKLQGVHMQPQQQPMKNQQQYLGVNSATSTALQPSDEGACSRRLMQYIFHLRHRPPDNGMAYWREFVAEYYAPCAKRRWCVSLYDKAEHQDNSFFSHAAMDGWQCEICGCRSGKGFEAVYEVLPRLSKLTFETGVIDELLFLDCPRGYRFPSGLMMLEYGKAVQESVYEQLRVVHEGQLRVVFNQDFKILSWEFCARCHEVYHPRSLVESQVNQFVNAAQKYESSIDNSGSGEVSPQDLRANRNLVQEAGFWLAKALDLQLVDDFGFSKRYTRSLQVADIANTMTDLMTFCKDNHTGPIESFKNYTTKLQAAGESGENKQLERAQDLPLNEMATSHGVGANANDISNTSNPLATGLEQAASALPGYFHKLMTQNIVTSIPSPAKQETHTPNQEPSSKSFHGPKTTYSKMAKNLLVNGLSSSLECSGQITQNCMIHKILQEMKNMRAINEDEVEVPIIARGNRC</sequence>
<reference evidence="3 4" key="1">
    <citation type="submission" date="2025-05" db="UniProtKB">
        <authorList>
            <consortium name="RefSeq"/>
        </authorList>
    </citation>
    <scope>IDENTIFICATION</scope>
    <source>
        <tissue evidence="3 4">Seedling</tissue>
    </source>
</reference>
<evidence type="ECO:0000313" key="4">
    <source>
        <dbReference type="RefSeq" id="XP_060674274.1"/>
    </source>
</evidence>
<dbReference type="PANTHER" id="PTHR10378">
    <property type="entry name" value="LIM DOMAIN-BINDING PROTEIN"/>
    <property type="match status" value="1"/>
</dbReference>
<evidence type="ECO:0000313" key="2">
    <source>
        <dbReference type="Proteomes" id="UP001652623"/>
    </source>
</evidence>
<name>A0A6P6GK61_ZIZJJ</name>
<dbReference type="GeneID" id="107430030"/>
<evidence type="ECO:0000313" key="5">
    <source>
        <dbReference type="RefSeq" id="XP_060674275.1"/>
    </source>
</evidence>
<dbReference type="InterPro" id="IPR029005">
    <property type="entry name" value="LIM-bd/SEUSS"/>
</dbReference>
<evidence type="ECO:0000313" key="3">
    <source>
        <dbReference type="RefSeq" id="XP_024934494.2"/>
    </source>
</evidence>
<evidence type="ECO:0000256" key="1">
    <source>
        <dbReference type="SAM" id="MobiDB-lite"/>
    </source>
</evidence>
<organism evidence="2 3">
    <name type="scientific">Ziziphus jujuba</name>
    <name type="common">Chinese jujube</name>
    <name type="synonym">Ziziphus sativa</name>
    <dbReference type="NCBI Taxonomy" id="326968"/>
    <lineage>
        <taxon>Eukaryota</taxon>
        <taxon>Viridiplantae</taxon>
        <taxon>Streptophyta</taxon>
        <taxon>Embryophyta</taxon>
        <taxon>Tracheophyta</taxon>
        <taxon>Spermatophyta</taxon>
        <taxon>Magnoliopsida</taxon>
        <taxon>eudicotyledons</taxon>
        <taxon>Gunneridae</taxon>
        <taxon>Pentapetalae</taxon>
        <taxon>rosids</taxon>
        <taxon>fabids</taxon>
        <taxon>Rosales</taxon>
        <taxon>Rhamnaceae</taxon>
        <taxon>Paliureae</taxon>
        <taxon>Ziziphus</taxon>
    </lineage>
</organism>
<feature type="compositionally biased region" description="Polar residues" evidence="1">
    <location>
        <begin position="601"/>
        <end position="611"/>
    </location>
</feature>
<accession>A0A6P6GK61</accession>
<gene>
    <name evidence="3 4 5" type="primary">LOC107430030</name>
</gene>
<dbReference type="Pfam" id="PF01803">
    <property type="entry name" value="LIM_bind"/>
    <property type="match status" value="1"/>
</dbReference>
<dbReference type="RefSeq" id="XP_060674275.1">
    <property type="nucleotide sequence ID" value="XM_060818292.1"/>
</dbReference>
<dbReference type="Proteomes" id="UP001652623">
    <property type="component" value="Chromosome 6"/>
</dbReference>
<dbReference type="RefSeq" id="XP_060674274.1">
    <property type="nucleotide sequence ID" value="XM_060818291.1"/>
</dbReference>